<keyword evidence="2" id="KW-1185">Reference proteome</keyword>
<reference evidence="1" key="2">
    <citation type="journal article" date="2007" name="Science">
        <title>Draft genome sequence of the sexually transmitted pathogen Trichomonas vaginalis.</title>
        <authorList>
            <person name="Carlton J.M."/>
            <person name="Hirt R.P."/>
            <person name="Silva J.C."/>
            <person name="Delcher A.L."/>
            <person name="Schatz M."/>
            <person name="Zhao Q."/>
            <person name="Wortman J.R."/>
            <person name="Bidwell S.L."/>
            <person name="Alsmark U.C.M."/>
            <person name="Besteiro S."/>
            <person name="Sicheritz-Ponten T."/>
            <person name="Noel C.J."/>
            <person name="Dacks J.B."/>
            <person name="Foster P.G."/>
            <person name="Simillion C."/>
            <person name="Van de Peer Y."/>
            <person name="Miranda-Saavedra D."/>
            <person name="Barton G.J."/>
            <person name="Westrop G.D."/>
            <person name="Mueller S."/>
            <person name="Dessi D."/>
            <person name="Fiori P.L."/>
            <person name="Ren Q."/>
            <person name="Paulsen I."/>
            <person name="Zhang H."/>
            <person name="Bastida-Corcuera F.D."/>
            <person name="Simoes-Barbosa A."/>
            <person name="Brown M.T."/>
            <person name="Hayes R.D."/>
            <person name="Mukherjee M."/>
            <person name="Okumura C.Y."/>
            <person name="Schneider R."/>
            <person name="Smith A.J."/>
            <person name="Vanacova S."/>
            <person name="Villalvazo M."/>
            <person name="Haas B.J."/>
            <person name="Pertea M."/>
            <person name="Feldblyum T.V."/>
            <person name="Utterback T.R."/>
            <person name="Shu C.L."/>
            <person name="Osoegawa K."/>
            <person name="de Jong P.J."/>
            <person name="Hrdy I."/>
            <person name="Horvathova L."/>
            <person name="Zubacova Z."/>
            <person name="Dolezal P."/>
            <person name="Malik S.B."/>
            <person name="Logsdon J.M. Jr."/>
            <person name="Henze K."/>
            <person name="Gupta A."/>
            <person name="Wang C.C."/>
            <person name="Dunne R.L."/>
            <person name="Upcroft J.A."/>
            <person name="Upcroft P."/>
            <person name="White O."/>
            <person name="Salzberg S.L."/>
            <person name="Tang P."/>
            <person name="Chiu C.-H."/>
            <person name="Lee Y.-S."/>
            <person name="Embley T.M."/>
            <person name="Coombs G.H."/>
            <person name="Mottram J.C."/>
            <person name="Tachezy J."/>
            <person name="Fraser-Liggett C.M."/>
            <person name="Johnson P.J."/>
        </authorList>
    </citation>
    <scope>NUCLEOTIDE SEQUENCE [LARGE SCALE GENOMIC DNA]</scope>
    <source>
        <strain evidence="1">G3</strain>
    </source>
</reference>
<accession>A2DP22</accession>
<dbReference type="EMBL" id="DS113225">
    <property type="protein sequence ID" value="EAY17871.1"/>
    <property type="molecule type" value="Genomic_DNA"/>
</dbReference>
<evidence type="ECO:0000313" key="1">
    <source>
        <dbReference type="EMBL" id="EAY17871.1"/>
    </source>
</evidence>
<reference evidence="1" key="1">
    <citation type="submission" date="2006-10" db="EMBL/GenBank/DDBJ databases">
        <authorList>
            <person name="Amadeo P."/>
            <person name="Zhao Q."/>
            <person name="Wortman J."/>
            <person name="Fraser-Liggett C."/>
            <person name="Carlton J."/>
        </authorList>
    </citation>
    <scope>NUCLEOTIDE SEQUENCE</scope>
    <source>
        <strain evidence="1">G3</strain>
    </source>
</reference>
<dbReference type="Proteomes" id="UP000001542">
    <property type="component" value="Unassembled WGS sequence"/>
</dbReference>
<organism evidence="1 2">
    <name type="scientific">Trichomonas vaginalis (strain ATCC PRA-98 / G3)</name>
    <dbReference type="NCBI Taxonomy" id="412133"/>
    <lineage>
        <taxon>Eukaryota</taxon>
        <taxon>Metamonada</taxon>
        <taxon>Parabasalia</taxon>
        <taxon>Trichomonadida</taxon>
        <taxon>Trichomonadidae</taxon>
        <taxon>Trichomonas</taxon>
    </lineage>
</organism>
<evidence type="ECO:0000313" key="2">
    <source>
        <dbReference type="Proteomes" id="UP000001542"/>
    </source>
</evidence>
<protein>
    <submittedName>
        <fullName evidence="1">Uncharacterized protein</fullName>
    </submittedName>
</protein>
<dbReference type="AlphaFoldDB" id="A2DP22"/>
<dbReference type="VEuPathDB" id="TrichDB:TVAG_010960"/>
<sequence length="252" mass="29311">MCFDSLHNLIRSILECTSGIFDLNLGIIFPDKHIDPPKIEAKPSLPQEHYPRGELIEPLKGKPIVYPSWIKVNDFPGDRLGPNETLQITPNPKLIEYFIQESENMEEVPIYRGKQLVHITDLLRFNRFEVLSDDDLTFLGQFAMMDFLRLYRSNDLEEIRKCDANKIGCIFEGIILDYAILYKADPEVINLIKEFATAVKYTEDFMFTDRLQINFSFHYYPTINYLTGSYLNLNGYTAKELGLEELHVVRKT</sequence>
<proteinExistence type="predicted"/>
<dbReference type="KEGG" id="tva:4775892"/>
<gene>
    <name evidence="1" type="ORF">TVAG_010960</name>
</gene>
<dbReference type="InParanoid" id="A2DP22"/>
<dbReference type="VEuPathDB" id="TrichDB:TVAGG3_0989330"/>
<dbReference type="RefSeq" id="XP_001330006.1">
    <property type="nucleotide sequence ID" value="XM_001329971.1"/>
</dbReference>
<name>A2DP22_TRIV3</name>